<sequence length="612" mass="67985">MSPSPYNGTSRKLVLAFDIGTTYSGAAYAFLDPGQVPQINSVTKYLDNPNVGSAKVPSILYYDRRGNFRGVENGKGLQDDESLIQMRWWKLLLGPTEPPAALKDQMSADLPMGKTIVDIFSDFIRYLFDSTKALFISSDHNGEHRWNSVSRNIELVLTHPNGWGGPQQSQLRTAAVRANIVPDTPEGHARVHFVTEGEASFNFCATHTQSGENLKYGDKVLIVDAGGGTIDISSYAVTNRGPLQVEELFQPECLLHGGEFVTARAREMASEKLKNSRFDTPEDIAAFAQKFDEGLKRIFSDDNGAQFVKFGSPRDNDPGHGIKAGKLTLTGAQVSRLFEPSIQSTVDSIRANFTEILCMNSFAFLVGGFASSPWLSGQLNQRLSDLGLKFFKPQTNTDKAVAVGAVSFYINRFVKGRISRFTYGHPCAILYIPSNPEHTKREHKTFINPLGGRYVPGAFKSMLPKGSKVLESREIRKTTAVICEGDPPTEVRTRIIKYDGNIREPKWMDVEQDRFETLCYISADVSGSPCTLRRGKSGKMCYHLELDVVLLVGLTELKAQIRWTDSITGLEKSSDAVIVYNDASENSYADLGRVRVPRFTPPPRYEDFDPDW</sequence>
<dbReference type="Gene3D" id="3.90.640.10">
    <property type="entry name" value="Actin, Chain A, domain 4"/>
    <property type="match status" value="1"/>
</dbReference>
<proteinExistence type="predicted"/>
<organism evidence="1 2">
    <name type="scientific">Thelephora terrestris</name>
    <dbReference type="NCBI Taxonomy" id="56493"/>
    <lineage>
        <taxon>Eukaryota</taxon>
        <taxon>Fungi</taxon>
        <taxon>Dikarya</taxon>
        <taxon>Basidiomycota</taxon>
        <taxon>Agaricomycotina</taxon>
        <taxon>Agaricomycetes</taxon>
        <taxon>Thelephorales</taxon>
        <taxon>Thelephoraceae</taxon>
        <taxon>Thelephora</taxon>
    </lineage>
</organism>
<comment type="caution">
    <text evidence="1">The sequence shown here is derived from an EMBL/GenBank/DDBJ whole genome shotgun (WGS) entry which is preliminary data.</text>
</comment>
<dbReference type="Proteomes" id="UP000736335">
    <property type="component" value="Unassembled WGS sequence"/>
</dbReference>
<dbReference type="InterPro" id="IPR043129">
    <property type="entry name" value="ATPase_NBD"/>
</dbReference>
<dbReference type="PANTHER" id="PTHR14187:SF5">
    <property type="entry name" value="HEAT SHOCK 70 KDA PROTEIN 12A"/>
    <property type="match status" value="1"/>
</dbReference>
<dbReference type="AlphaFoldDB" id="A0A9P6HDZ2"/>
<dbReference type="OrthoDB" id="2963168at2759"/>
<evidence type="ECO:0000313" key="1">
    <source>
        <dbReference type="EMBL" id="KAF9783745.1"/>
    </source>
</evidence>
<reference evidence="1" key="1">
    <citation type="journal article" date="2020" name="Nat. Commun.">
        <title>Large-scale genome sequencing of mycorrhizal fungi provides insights into the early evolution of symbiotic traits.</title>
        <authorList>
            <person name="Miyauchi S."/>
            <person name="Kiss E."/>
            <person name="Kuo A."/>
            <person name="Drula E."/>
            <person name="Kohler A."/>
            <person name="Sanchez-Garcia M."/>
            <person name="Morin E."/>
            <person name="Andreopoulos B."/>
            <person name="Barry K.W."/>
            <person name="Bonito G."/>
            <person name="Buee M."/>
            <person name="Carver A."/>
            <person name="Chen C."/>
            <person name="Cichocki N."/>
            <person name="Clum A."/>
            <person name="Culley D."/>
            <person name="Crous P.W."/>
            <person name="Fauchery L."/>
            <person name="Girlanda M."/>
            <person name="Hayes R.D."/>
            <person name="Keri Z."/>
            <person name="LaButti K."/>
            <person name="Lipzen A."/>
            <person name="Lombard V."/>
            <person name="Magnuson J."/>
            <person name="Maillard F."/>
            <person name="Murat C."/>
            <person name="Nolan M."/>
            <person name="Ohm R.A."/>
            <person name="Pangilinan J."/>
            <person name="Pereira M.F."/>
            <person name="Perotto S."/>
            <person name="Peter M."/>
            <person name="Pfister S."/>
            <person name="Riley R."/>
            <person name="Sitrit Y."/>
            <person name="Stielow J.B."/>
            <person name="Szollosi G."/>
            <person name="Zifcakova L."/>
            <person name="Stursova M."/>
            <person name="Spatafora J.W."/>
            <person name="Tedersoo L."/>
            <person name="Vaario L.M."/>
            <person name="Yamada A."/>
            <person name="Yan M."/>
            <person name="Wang P."/>
            <person name="Xu J."/>
            <person name="Bruns T."/>
            <person name="Baldrian P."/>
            <person name="Vilgalys R."/>
            <person name="Dunand C."/>
            <person name="Henrissat B."/>
            <person name="Grigoriev I.V."/>
            <person name="Hibbett D."/>
            <person name="Nagy L.G."/>
            <person name="Martin F.M."/>
        </authorList>
    </citation>
    <scope>NUCLEOTIDE SEQUENCE</scope>
    <source>
        <strain evidence="1">UH-Tt-Lm1</strain>
    </source>
</reference>
<dbReference type="CDD" id="cd10170">
    <property type="entry name" value="ASKHA_NBD_HSP70"/>
    <property type="match status" value="1"/>
</dbReference>
<dbReference type="SUPFAM" id="SSF53067">
    <property type="entry name" value="Actin-like ATPase domain"/>
    <property type="match status" value="2"/>
</dbReference>
<evidence type="ECO:0000313" key="2">
    <source>
        <dbReference type="Proteomes" id="UP000736335"/>
    </source>
</evidence>
<reference evidence="1" key="2">
    <citation type="submission" date="2020-11" db="EMBL/GenBank/DDBJ databases">
        <authorList>
            <consortium name="DOE Joint Genome Institute"/>
            <person name="Kuo A."/>
            <person name="Miyauchi S."/>
            <person name="Kiss E."/>
            <person name="Drula E."/>
            <person name="Kohler A."/>
            <person name="Sanchez-Garcia M."/>
            <person name="Andreopoulos B."/>
            <person name="Barry K.W."/>
            <person name="Bonito G."/>
            <person name="Buee M."/>
            <person name="Carver A."/>
            <person name="Chen C."/>
            <person name="Cichocki N."/>
            <person name="Clum A."/>
            <person name="Culley D."/>
            <person name="Crous P.W."/>
            <person name="Fauchery L."/>
            <person name="Girlanda M."/>
            <person name="Hayes R."/>
            <person name="Keri Z."/>
            <person name="Labutti K."/>
            <person name="Lipzen A."/>
            <person name="Lombard V."/>
            <person name="Magnuson J."/>
            <person name="Maillard F."/>
            <person name="Morin E."/>
            <person name="Murat C."/>
            <person name="Nolan M."/>
            <person name="Ohm R."/>
            <person name="Pangilinan J."/>
            <person name="Pereira M."/>
            <person name="Perotto S."/>
            <person name="Peter M."/>
            <person name="Riley R."/>
            <person name="Sitrit Y."/>
            <person name="Stielow B."/>
            <person name="Szollosi G."/>
            <person name="Zifcakova L."/>
            <person name="Stursova M."/>
            <person name="Spatafora J.W."/>
            <person name="Tedersoo L."/>
            <person name="Vaario L.-M."/>
            <person name="Yamada A."/>
            <person name="Yan M."/>
            <person name="Wang P."/>
            <person name="Xu J."/>
            <person name="Bruns T."/>
            <person name="Baldrian P."/>
            <person name="Vilgalys R."/>
            <person name="Henrissat B."/>
            <person name="Grigoriev I.V."/>
            <person name="Hibbett D."/>
            <person name="Nagy L.G."/>
            <person name="Martin F.M."/>
        </authorList>
    </citation>
    <scope>NUCLEOTIDE SEQUENCE</scope>
    <source>
        <strain evidence="1">UH-Tt-Lm1</strain>
    </source>
</reference>
<dbReference type="PANTHER" id="PTHR14187">
    <property type="entry name" value="ALPHA KINASE/ELONGATION FACTOR 2 KINASE"/>
    <property type="match status" value="1"/>
</dbReference>
<gene>
    <name evidence="1" type="ORF">BJ322DRAFT_876966</name>
</gene>
<name>A0A9P6HDZ2_9AGAM</name>
<dbReference type="EMBL" id="WIUZ02000009">
    <property type="protein sequence ID" value="KAF9783745.1"/>
    <property type="molecule type" value="Genomic_DNA"/>
</dbReference>
<protein>
    <submittedName>
        <fullName evidence="1">Uncharacterized protein</fullName>
    </submittedName>
</protein>
<keyword evidence="2" id="KW-1185">Reference proteome</keyword>
<dbReference type="Gene3D" id="3.30.420.40">
    <property type="match status" value="2"/>
</dbReference>
<accession>A0A9P6HDZ2</accession>